<evidence type="ECO:0000256" key="6">
    <source>
        <dbReference type="ARBA" id="ARBA00023002"/>
    </source>
</evidence>
<protein>
    <submittedName>
        <fullName evidence="9">Monooxygenase</fullName>
        <ecNumber evidence="9">1.14.13.-</ecNumber>
    </submittedName>
</protein>
<dbReference type="PROSITE" id="PS01304">
    <property type="entry name" value="UBIH"/>
    <property type="match status" value="1"/>
</dbReference>
<evidence type="ECO:0000256" key="4">
    <source>
        <dbReference type="ARBA" id="ARBA00022630"/>
    </source>
</evidence>
<dbReference type="Gene3D" id="3.30.9.10">
    <property type="entry name" value="D-Amino Acid Oxidase, subunit A, domain 2"/>
    <property type="match status" value="1"/>
</dbReference>
<gene>
    <name evidence="9" type="primary">ubiH</name>
    <name evidence="9" type="ORF">SAMEA3906487_00360</name>
</gene>
<comment type="similarity">
    <text evidence="3">Belongs to the UbiH/COQ6 family.</text>
</comment>
<dbReference type="EMBL" id="LT546645">
    <property type="protein sequence ID" value="SAI66637.1"/>
    <property type="molecule type" value="Genomic_DNA"/>
</dbReference>
<proteinExistence type="inferred from homology"/>
<evidence type="ECO:0000313" key="10">
    <source>
        <dbReference type="Proteomes" id="UP000076825"/>
    </source>
</evidence>
<keyword evidence="7 9" id="KW-0503">Monooxygenase</keyword>
<organism evidence="9 10">
    <name type="scientific">Bordetella trematum</name>
    <dbReference type="NCBI Taxonomy" id="123899"/>
    <lineage>
        <taxon>Bacteria</taxon>
        <taxon>Pseudomonadati</taxon>
        <taxon>Pseudomonadota</taxon>
        <taxon>Betaproteobacteria</taxon>
        <taxon>Burkholderiales</taxon>
        <taxon>Alcaligenaceae</taxon>
        <taxon>Bordetella</taxon>
    </lineage>
</organism>
<dbReference type="InterPro" id="IPR051205">
    <property type="entry name" value="UbiH/COQ6_monooxygenase"/>
</dbReference>
<dbReference type="GO" id="GO:0006744">
    <property type="term" value="P:ubiquinone biosynthetic process"/>
    <property type="evidence" value="ECO:0007669"/>
    <property type="project" value="UniProtKB-UniPathway"/>
</dbReference>
<evidence type="ECO:0000256" key="5">
    <source>
        <dbReference type="ARBA" id="ARBA00022827"/>
    </source>
</evidence>
<keyword evidence="10" id="KW-1185">Reference proteome</keyword>
<comment type="cofactor">
    <cofactor evidence="1">
        <name>FAD</name>
        <dbReference type="ChEBI" id="CHEBI:57692"/>
    </cofactor>
</comment>
<dbReference type="GO" id="GO:0008681">
    <property type="term" value="F:2-octaprenyl-6-methoxyphenol hydroxylase activity"/>
    <property type="evidence" value="ECO:0007669"/>
    <property type="project" value="TreeGrafter"/>
</dbReference>
<dbReference type="InterPro" id="IPR018168">
    <property type="entry name" value="Ubi_Hdrlase_CS"/>
</dbReference>
<dbReference type="InterPro" id="IPR002938">
    <property type="entry name" value="FAD-bd"/>
</dbReference>
<dbReference type="NCBIfam" id="TIGR01988">
    <property type="entry name" value="Ubi-OHases"/>
    <property type="match status" value="1"/>
</dbReference>
<dbReference type="PRINTS" id="PR00420">
    <property type="entry name" value="RNGMNOXGNASE"/>
</dbReference>
<dbReference type="UniPathway" id="UPA00232"/>
<dbReference type="Pfam" id="PF01494">
    <property type="entry name" value="FAD_binding_3"/>
    <property type="match status" value="1"/>
</dbReference>
<dbReference type="Gene3D" id="3.50.50.60">
    <property type="entry name" value="FAD/NAD(P)-binding domain"/>
    <property type="match status" value="1"/>
</dbReference>
<sequence>MVYDIAILGAGPVGQALALLLARQHPDPARIALLSGPAAHAAPAADPRVLALNQGSRVLLESLAAWPAQSADIRQVHVSQRGRLGRTVIDHQEFGVPQLGSVVPYSGLHARLADQVARSGVTLLPGPLAHIASQDADTVLVRQGEQDLRCRVAVQCDGAAGADVQRDYGQHALLTSAQASLPRAGWAWERFTREGPLALLPHPQLAGSYSVVWCAAPARAAELAALDDARFSAELTTAFGDRLGRLSSQAPRHVFPLQLKARHTQVQGRVATIGNAAQTLHPVAGQGLNLGLRDTAQLAQALQGWQPEQDPRERLAGFARSRRADRWVTACLTDLMPRAFATGQPAVEHACGLSLLALDLAAPLRAPLARHLLQGLRV</sequence>
<dbReference type="PATRIC" id="fig|123899.6.peg.341"/>
<dbReference type="NCBIfam" id="NF005421">
    <property type="entry name" value="PRK06996.1"/>
    <property type="match status" value="1"/>
</dbReference>
<evidence type="ECO:0000256" key="1">
    <source>
        <dbReference type="ARBA" id="ARBA00001974"/>
    </source>
</evidence>
<dbReference type="GO" id="GO:0071949">
    <property type="term" value="F:FAD binding"/>
    <property type="evidence" value="ECO:0007669"/>
    <property type="project" value="InterPro"/>
</dbReference>
<dbReference type="PANTHER" id="PTHR43876">
    <property type="entry name" value="UBIQUINONE BIOSYNTHESIS MONOOXYGENASE COQ6, MITOCHONDRIAL"/>
    <property type="match status" value="1"/>
</dbReference>
<comment type="pathway">
    <text evidence="2">Cofactor biosynthesis; ubiquinone biosynthesis.</text>
</comment>
<evidence type="ECO:0000313" key="9">
    <source>
        <dbReference type="EMBL" id="SAI66637.1"/>
    </source>
</evidence>
<evidence type="ECO:0000256" key="7">
    <source>
        <dbReference type="ARBA" id="ARBA00023033"/>
    </source>
</evidence>
<name>A0A157R9J3_9BORD</name>
<dbReference type="KEGG" id="btrm:SAMEA390648700360"/>
<dbReference type="EC" id="1.14.13.-" evidence="9"/>
<dbReference type="InterPro" id="IPR036188">
    <property type="entry name" value="FAD/NAD-bd_sf"/>
</dbReference>
<dbReference type="eggNOG" id="COG0654">
    <property type="taxonomic scope" value="Bacteria"/>
</dbReference>
<evidence type="ECO:0000256" key="2">
    <source>
        <dbReference type="ARBA" id="ARBA00004749"/>
    </source>
</evidence>
<dbReference type="AlphaFoldDB" id="A0A157R9J3"/>
<keyword evidence="4" id="KW-0285">Flavoprotein</keyword>
<dbReference type="InterPro" id="IPR010971">
    <property type="entry name" value="UbiH/COQ6"/>
</dbReference>
<dbReference type="STRING" id="123899.SAMEA3906487_00360"/>
<accession>A0A157R9J3</accession>
<keyword evidence="5" id="KW-0274">FAD</keyword>
<feature type="domain" description="FAD-binding" evidence="8">
    <location>
        <begin position="4"/>
        <end position="324"/>
    </location>
</feature>
<dbReference type="Proteomes" id="UP000076825">
    <property type="component" value="Chromosome 1"/>
</dbReference>
<dbReference type="PANTHER" id="PTHR43876:SF8">
    <property type="entry name" value="2-OCTAPRENYL-6-METHOXYPHENOL HYDROXYLASE"/>
    <property type="match status" value="1"/>
</dbReference>
<evidence type="ECO:0000256" key="3">
    <source>
        <dbReference type="ARBA" id="ARBA00005349"/>
    </source>
</evidence>
<keyword evidence="6 9" id="KW-0560">Oxidoreductase</keyword>
<evidence type="ECO:0000259" key="8">
    <source>
        <dbReference type="Pfam" id="PF01494"/>
    </source>
</evidence>
<reference evidence="9 10" key="1">
    <citation type="submission" date="2016-04" db="EMBL/GenBank/DDBJ databases">
        <authorList>
            <consortium name="Pathogen Informatics"/>
        </authorList>
    </citation>
    <scope>NUCLEOTIDE SEQUENCE [LARGE SCALE GENOMIC DNA]</scope>
    <source>
        <strain evidence="9 10">H044680328</strain>
    </source>
</reference>
<dbReference type="SUPFAM" id="SSF51905">
    <property type="entry name" value="FAD/NAD(P)-binding domain"/>
    <property type="match status" value="1"/>
</dbReference>